<feature type="region of interest" description="Disordered" evidence="2">
    <location>
        <begin position="1"/>
        <end position="43"/>
    </location>
</feature>
<reference evidence="3" key="1">
    <citation type="journal article" date="2022" name="bioRxiv">
        <title>Sequencing and chromosome-scale assembly of the giantPleurodeles waltlgenome.</title>
        <authorList>
            <person name="Brown T."/>
            <person name="Elewa A."/>
            <person name="Iarovenko S."/>
            <person name="Subramanian E."/>
            <person name="Araus A.J."/>
            <person name="Petzold A."/>
            <person name="Susuki M."/>
            <person name="Suzuki K.-i.T."/>
            <person name="Hayashi T."/>
            <person name="Toyoda A."/>
            <person name="Oliveira C."/>
            <person name="Osipova E."/>
            <person name="Leigh N.D."/>
            <person name="Simon A."/>
            <person name="Yun M.H."/>
        </authorList>
    </citation>
    <scope>NUCLEOTIDE SEQUENCE</scope>
    <source>
        <strain evidence="3">20211129_DDA</strain>
        <tissue evidence="3">Liver</tissue>
    </source>
</reference>
<dbReference type="Proteomes" id="UP001066276">
    <property type="component" value="Chromosome 6"/>
</dbReference>
<keyword evidence="4" id="KW-1185">Reference proteome</keyword>
<accession>A0AAV7R129</accession>
<keyword evidence="1" id="KW-0175">Coiled coil</keyword>
<evidence type="ECO:0000313" key="4">
    <source>
        <dbReference type="Proteomes" id="UP001066276"/>
    </source>
</evidence>
<gene>
    <name evidence="3" type="ORF">NDU88_010620</name>
</gene>
<proteinExistence type="predicted"/>
<evidence type="ECO:0000313" key="3">
    <source>
        <dbReference type="EMBL" id="KAJ1144320.1"/>
    </source>
</evidence>
<sequence length="148" mass="17030">MSTYRNAKKEDTGKDLITKPQPKKLDQEGGVPPTASDGVETTVEGARRDDVLITRSFLEGLFGAFQWDITTFKQDLEAEVKDIWRDMGDLGQRVNSLERTNDSGEEELEEHRRELLELRDTNMEIHYQLEDLENLSRRSNIHLKGVLL</sequence>
<evidence type="ECO:0000256" key="1">
    <source>
        <dbReference type="SAM" id="Coils"/>
    </source>
</evidence>
<comment type="caution">
    <text evidence="3">The sequence shown here is derived from an EMBL/GenBank/DDBJ whole genome shotgun (WGS) entry which is preliminary data.</text>
</comment>
<organism evidence="3 4">
    <name type="scientific">Pleurodeles waltl</name>
    <name type="common">Iberian ribbed newt</name>
    <dbReference type="NCBI Taxonomy" id="8319"/>
    <lineage>
        <taxon>Eukaryota</taxon>
        <taxon>Metazoa</taxon>
        <taxon>Chordata</taxon>
        <taxon>Craniata</taxon>
        <taxon>Vertebrata</taxon>
        <taxon>Euteleostomi</taxon>
        <taxon>Amphibia</taxon>
        <taxon>Batrachia</taxon>
        <taxon>Caudata</taxon>
        <taxon>Salamandroidea</taxon>
        <taxon>Salamandridae</taxon>
        <taxon>Pleurodelinae</taxon>
        <taxon>Pleurodeles</taxon>
    </lineage>
</organism>
<name>A0AAV7R129_PLEWA</name>
<dbReference type="AlphaFoldDB" id="A0AAV7R129"/>
<feature type="compositionally biased region" description="Basic and acidic residues" evidence="2">
    <location>
        <begin position="7"/>
        <end position="27"/>
    </location>
</feature>
<dbReference type="EMBL" id="JANPWB010000010">
    <property type="protein sequence ID" value="KAJ1144320.1"/>
    <property type="molecule type" value="Genomic_DNA"/>
</dbReference>
<feature type="coiled-coil region" evidence="1">
    <location>
        <begin position="94"/>
        <end position="121"/>
    </location>
</feature>
<evidence type="ECO:0000256" key="2">
    <source>
        <dbReference type="SAM" id="MobiDB-lite"/>
    </source>
</evidence>
<protein>
    <submittedName>
        <fullName evidence="3">Uncharacterized protein</fullName>
    </submittedName>
</protein>